<feature type="signal peptide" evidence="3">
    <location>
        <begin position="1"/>
        <end position="17"/>
    </location>
</feature>
<feature type="domain" description="K+ potassium transporter integral membrane" evidence="4">
    <location>
        <begin position="64"/>
        <end position="145"/>
    </location>
</feature>
<reference evidence="5 6" key="1">
    <citation type="journal article" date="2018" name="Proc. Natl. Acad. Sci. U.S.A.">
        <title>Draft genome sequence of Camellia sinensis var. sinensis provides insights into the evolution of the tea genome and tea quality.</title>
        <authorList>
            <person name="Wei C."/>
            <person name="Yang H."/>
            <person name="Wang S."/>
            <person name="Zhao J."/>
            <person name="Liu C."/>
            <person name="Gao L."/>
            <person name="Xia E."/>
            <person name="Lu Y."/>
            <person name="Tai Y."/>
            <person name="She G."/>
            <person name="Sun J."/>
            <person name="Cao H."/>
            <person name="Tong W."/>
            <person name="Gao Q."/>
            <person name="Li Y."/>
            <person name="Deng W."/>
            <person name="Jiang X."/>
            <person name="Wang W."/>
            <person name="Chen Q."/>
            <person name="Zhang S."/>
            <person name="Li H."/>
            <person name="Wu J."/>
            <person name="Wang P."/>
            <person name="Li P."/>
            <person name="Shi C."/>
            <person name="Zheng F."/>
            <person name="Jian J."/>
            <person name="Huang B."/>
            <person name="Shan D."/>
            <person name="Shi M."/>
            <person name="Fang C."/>
            <person name="Yue Y."/>
            <person name="Li F."/>
            <person name="Li D."/>
            <person name="Wei S."/>
            <person name="Han B."/>
            <person name="Jiang C."/>
            <person name="Yin Y."/>
            <person name="Xia T."/>
            <person name="Zhang Z."/>
            <person name="Bennetzen J.L."/>
            <person name="Zhao S."/>
            <person name="Wan X."/>
        </authorList>
    </citation>
    <scope>NUCLEOTIDE SEQUENCE [LARGE SCALE GENOMIC DNA]</scope>
    <source>
        <strain evidence="6">cv. Shuchazao</strain>
        <tissue evidence="5">Leaf</tissue>
    </source>
</reference>
<dbReference type="STRING" id="542762.A0A4S4E9V9"/>
<keyword evidence="3" id="KW-0732">Signal</keyword>
<organism evidence="5 6">
    <name type="scientific">Camellia sinensis var. sinensis</name>
    <name type="common">China tea</name>
    <dbReference type="NCBI Taxonomy" id="542762"/>
    <lineage>
        <taxon>Eukaryota</taxon>
        <taxon>Viridiplantae</taxon>
        <taxon>Streptophyta</taxon>
        <taxon>Embryophyta</taxon>
        <taxon>Tracheophyta</taxon>
        <taxon>Spermatophyta</taxon>
        <taxon>Magnoliopsida</taxon>
        <taxon>eudicotyledons</taxon>
        <taxon>Gunneridae</taxon>
        <taxon>Pentapetalae</taxon>
        <taxon>asterids</taxon>
        <taxon>Ericales</taxon>
        <taxon>Theaceae</taxon>
        <taxon>Camellia</taxon>
    </lineage>
</organism>
<evidence type="ECO:0000313" key="6">
    <source>
        <dbReference type="Proteomes" id="UP000306102"/>
    </source>
</evidence>
<dbReference type="Proteomes" id="UP000306102">
    <property type="component" value="Unassembled WGS sequence"/>
</dbReference>
<feature type="chain" id="PRO_5020945169" description="K+ potassium transporter integral membrane domain-containing protein" evidence="3">
    <location>
        <begin position="18"/>
        <end position="316"/>
    </location>
</feature>
<dbReference type="AlphaFoldDB" id="A0A4S4E9V9"/>
<dbReference type="EMBL" id="SDRB02006609">
    <property type="protein sequence ID" value="THG12286.1"/>
    <property type="molecule type" value="Genomic_DNA"/>
</dbReference>
<accession>A0A4S4E9V9</accession>
<comment type="caution">
    <text evidence="5">The sequence shown here is derived from an EMBL/GenBank/DDBJ whole genome shotgun (WGS) entry which is preliminary data.</text>
</comment>
<evidence type="ECO:0000259" key="4">
    <source>
        <dbReference type="Pfam" id="PF02705"/>
    </source>
</evidence>
<evidence type="ECO:0000256" key="3">
    <source>
        <dbReference type="SAM" id="SignalP"/>
    </source>
</evidence>
<comment type="similarity">
    <text evidence="2">Belongs to the HAK/KUP transporter (TC 2.A.72.3) family.</text>
</comment>
<evidence type="ECO:0000313" key="5">
    <source>
        <dbReference type="EMBL" id="THG12286.1"/>
    </source>
</evidence>
<dbReference type="InterPro" id="IPR003855">
    <property type="entry name" value="K+_transporter"/>
</dbReference>
<evidence type="ECO:0000256" key="1">
    <source>
        <dbReference type="ARBA" id="ARBA00004651"/>
    </source>
</evidence>
<keyword evidence="6" id="KW-1185">Reference proteome</keyword>
<evidence type="ECO:0000256" key="2">
    <source>
        <dbReference type="ARBA" id="ARBA00008440"/>
    </source>
</evidence>
<sequence length="316" mass="34607">MRLKLAWWIFLISIIDSKNNKSKAENSHKKLRRYDSLDVESTKLHSHHAHPSMEGKRWGVVLHLAFQSIGVVYGDISTSPLYVYASTFSSGINHNDDILGVMSLIMYTLTLIPLFKYVLVVLRANDNGNGGTFALYSLICRCAGNPTSVCEGLLSHFISRLAPLTLHRPFSPVGKEQNCAVGMPKRTICARHGDRWLYLAPSVETPSEVFSPSGGGTKPCGRNAKADNMCKARGPVALFGAVCGNSVRGDRSQRGWGLICRKSHIGLPFPPVEEEQNRAVRMPKWTICARHGDRWLYLASSVGTPSGVTRASAAGG</sequence>
<dbReference type="Pfam" id="PF02705">
    <property type="entry name" value="K_trans"/>
    <property type="match status" value="1"/>
</dbReference>
<protein>
    <recommendedName>
        <fullName evidence="4">K+ potassium transporter integral membrane domain-containing protein</fullName>
    </recommendedName>
</protein>
<dbReference type="GO" id="GO:0015079">
    <property type="term" value="F:potassium ion transmembrane transporter activity"/>
    <property type="evidence" value="ECO:0007669"/>
    <property type="project" value="InterPro"/>
</dbReference>
<name>A0A4S4E9V9_CAMSN</name>
<proteinExistence type="inferred from homology"/>
<dbReference type="GO" id="GO:0005886">
    <property type="term" value="C:plasma membrane"/>
    <property type="evidence" value="ECO:0007669"/>
    <property type="project" value="UniProtKB-SubCell"/>
</dbReference>
<dbReference type="PANTHER" id="PTHR30540:SF87">
    <property type="entry name" value="POTASSIUM TRANSPORTER"/>
    <property type="match status" value="1"/>
</dbReference>
<dbReference type="InterPro" id="IPR053951">
    <property type="entry name" value="K_trans_N"/>
</dbReference>
<comment type="subcellular location">
    <subcellularLocation>
        <location evidence="1">Cell membrane</location>
        <topology evidence="1">Multi-pass membrane protein</topology>
    </subcellularLocation>
</comment>
<dbReference type="PANTHER" id="PTHR30540">
    <property type="entry name" value="OSMOTIC STRESS POTASSIUM TRANSPORTER"/>
    <property type="match status" value="1"/>
</dbReference>
<gene>
    <name evidence="5" type="ORF">TEA_001473</name>
</gene>